<proteinExistence type="inferred from homology"/>
<keyword evidence="3" id="KW-0328">Glycosyltransferase</keyword>
<dbReference type="Proteomes" id="UP000298424">
    <property type="component" value="Unassembled WGS sequence"/>
</dbReference>
<dbReference type="Pfam" id="PF00535">
    <property type="entry name" value="Glycos_transf_2"/>
    <property type="match status" value="1"/>
</dbReference>
<name>A0A4R8ZA72_9MICO</name>
<dbReference type="InterPro" id="IPR029044">
    <property type="entry name" value="Nucleotide-diphossugar_trans"/>
</dbReference>
<gene>
    <name evidence="7" type="ORF">E3T27_14220</name>
</gene>
<evidence type="ECO:0000256" key="5">
    <source>
        <dbReference type="SAM" id="MobiDB-lite"/>
    </source>
</evidence>
<dbReference type="SUPFAM" id="SSF53448">
    <property type="entry name" value="Nucleotide-diphospho-sugar transferases"/>
    <property type="match status" value="1"/>
</dbReference>
<reference evidence="7 8" key="1">
    <citation type="submission" date="2019-03" db="EMBL/GenBank/DDBJ databases">
        <title>Genomics of glacier-inhabiting Cryobacterium strains.</title>
        <authorList>
            <person name="Liu Q."/>
            <person name="Xin Y.-H."/>
        </authorList>
    </citation>
    <scope>NUCLEOTIDE SEQUENCE [LARGE SCALE GENOMIC DNA]</scope>
    <source>
        <strain evidence="7 8">TMT1-1</strain>
    </source>
</reference>
<evidence type="ECO:0000259" key="6">
    <source>
        <dbReference type="Pfam" id="PF00535"/>
    </source>
</evidence>
<comment type="similarity">
    <text evidence="2">Belongs to the glycosyltransferase 2 family.</text>
</comment>
<evidence type="ECO:0000313" key="7">
    <source>
        <dbReference type="EMBL" id="TFD23941.1"/>
    </source>
</evidence>
<keyword evidence="8" id="KW-1185">Reference proteome</keyword>
<evidence type="ECO:0000256" key="4">
    <source>
        <dbReference type="ARBA" id="ARBA00022679"/>
    </source>
</evidence>
<accession>A0A4R8ZA72</accession>
<evidence type="ECO:0000256" key="1">
    <source>
        <dbReference type="ARBA" id="ARBA00004776"/>
    </source>
</evidence>
<feature type="region of interest" description="Disordered" evidence="5">
    <location>
        <begin position="265"/>
        <end position="287"/>
    </location>
</feature>
<comment type="pathway">
    <text evidence="1">Cell wall biogenesis; cell wall polysaccharide biosynthesis.</text>
</comment>
<feature type="domain" description="Glycosyltransferase 2-like" evidence="6">
    <location>
        <begin position="2"/>
        <end position="110"/>
    </location>
</feature>
<dbReference type="PANTHER" id="PTHR43179">
    <property type="entry name" value="RHAMNOSYLTRANSFERASE WBBL"/>
    <property type="match status" value="1"/>
</dbReference>
<dbReference type="GO" id="GO:0016757">
    <property type="term" value="F:glycosyltransferase activity"/>
    <property type="evidence" value="ECO:0007669"/>
    <property type="project" value="UniProtKB-KW"/>
</dbReference>
<evidence type="ECO:0000256" key="3">
    <source>
        <dbReference type="ARBA" id="ARBA00022676"/>
    </source>
</evidence>
<dbReference type="OrthoDB" id="153025at2"/>
<organism evidence="7 8">
    <name type="scientific">Cryobacterium lyxosi</name>
    <dbReference type="NCBI Taxonomy" id="1259228"/>
    <lineage>
        <taxon>Bacteria</taxon>
        <taxon>Bacillati</taxon>
        <taxon>Actinomycetota</taxon>
        <taxon>Actinomycetes</taxon>
        <taxon>Micrococcales</taxon>
        <taxon>Microbacteriaceae</taxon>
        <taxon>Cryobacterium</taxon>
    </lineage>
</organism>
<keyword evidence="4 7" id="KW-0808">Transferase</keyword>
<comment type="caution">
    <text evidence="7">The sequence shown here is derived from an EMBL/GenBank/DDBJ whole genome shotgun (WGS) entry which is preliminary data.</text>
</comment>
<dbReference type="Gene3D" id="3.90.550.10">
    <property type="entry name" value="Spore Coat Polysaccharide Biosynthesis Protein SpsA, Chain A"/>
    <property type="match status" value="1"/>
</dbReference>
<evidence type="ECO:0000256" key="2">
    <source>
        <dbReference type="ARBA" id="ARBA00006739"/>
    </source>
</evidence>
<evidence type="ECO:0000313" key="8">
    <source>
        <dbReference type="Proteomes" id="UP000298424"/>
    </source>
</evidence>
<dbReference type="PANTHER" id="PTHR43179:SF12">
    <property type="entry name" value="GALACTOFURANOSYLTRANSFERASE GLFT2"/>
    <property type="match status" value="1"/>
</dbReference>
<dbReference type="EMBL" id="SOGT01000015">
    <property type="protein sequence ID" value="TFD23941.1"/>
    <property type="molecule type" value="Genomic_DNA"/>
</dbReference>
<protein>
    <submittedName>
        <fullName evidence="7">Glycosyltransferase</fullName>
    </submittedName>
</protein>
<dbReference type="InterPro" id="IPR001173">
    <property type="entry name" value="Glyco_trans_2-like"/>
</dbReference>
<dbReference type="RefSeq" id="WP_134573482.1">
    <property type="nucleotide sequence ID" value="NZ_SOGT01000015.1"/>
</dbReference>
<sequence>MIPNTERQGLSGARNTGVAAARGRIVAFLDDDAAAADDWLSWLVQPFADPDVAAVGGRADPVWPHAHAPRILPPELFWIVGCSYLGLPTTRSDVRNVIGCSMAFRRETLINLGGFNVDTGRVGRVPLGCEETELCIKVHQADASARVVYEPRAVVRHRVSTDRTGWSYLIRRSFFEGISKAVLSRHLGSSDALASETSYTIRVLPRGIVRELGSVGRGGASRAAAIVLSLMAAGTGYLRGTLGHHSGTVLAPTPARPAPSALVVGTPSAVTPSSPEASVIRSREAAR</sequence>
<dbReference type="AlphaFoldDB" id="A0A4R8ZA72"/>